<evidence type="ECO:0000313" key="2">
    <source>
        <dbReference type="Proteomes" id="UP000177324"/>
    </source>
</evidence>
<dbReference type="InterPro" id="IPR041164">
    <property type="entry name" value="LDcluster4"/>
</dbReference>
<dbReference type="SUPFAM" id="SSF102405">
    <property type="entry name" value="MCP/YpsA-like"/>
    <property type="match status" value="1"/>
</dbReference>
<protein>
    <recommendedName>
        <fullName evidence="3">LOG family protein</fullName>
    </recommendedName>
</protein>
<dbReference type="AlphaFoldDB" id="A0A1G1VQA0"/>
<dbReference type="GO" id="GO:0005829">
    <property type="term" value="C:cytosol"/>
    <property type="evidence" value="ECO:0007669"/>
    <property type="project" value="TreeGrafter"/>
</dbReference>
<organism evidence="1 2">
    <name type="scientific">Candidatus Chisholmbacteria bacterium RIFCSPHIGHO2_01_FULL_48_12</name>
    <dbReference type="NCBI Taxonomy" id="1797589"/>
    <lineage>
        <taxon>Bacteria</taxon>
        <taxon>Candidatus Chisholmiibacteriota</taxon>
    </lineage>
</organism>
<accession>A0A1G1VQA0</accession>
<reference evidence="1 2" key="1">
    <citation type="journal article" date="2016" name="Nat. Commun.">
        <title>Thousands of microbial genomes shed light on interconnected biogeochemical processes in an aquifer system.</title>
        <authorList>
            <person name="Anantharaman K."/>
            <person name="Brown C.T."/>
            <person name="Hug L.A."/>
            <person name="Sharon I."/>
            <person name="Castelle C.J."/>
            <person name="Probst A.J."/>
            <person name="Thomas B.C."/>
            <person name="Singh A."/>
            <person name="Wilkins M.J."/>
            <person name="Karaoz U."/>
            <person name="Brodie E.L."/>
            <person name="Williams K.H."/>
            <person name="Hubbard S.S."/>
            <person name="Banfield J.F."/>
        </authorList>
    </citation>
    <scope>NUCLEOTIDE SEQUENCE [LARGE SCALE GENOMIC DNA]</scope>
</reference>
<dbReference type="Pfam" id="PF18306">
    <property type="entry name" value="LDcluster4"/>
    <property type="match status" value="1"/>
</dbReference>
<dbReference type="PANTHER" id="PTHR43393">
    <property type="entry name" value="CYTOKININ RIBOSIDE 5'-MONOPHOSPHATE PHOSPHORIBOHYDROLASE"/>
    <property type="match status" value="1"/>
</dbReference>
<name>A0A1G1VQA0_9BACT</name>
<dbReference type="PANTHER" id="PTHR43393:SF3">
    <property type="entry name" value="LYSINE DECARBOXYLASE-LIKE PROTEIN"/>
    <property type="match status" value="1"/>
</dbReference>
<evidence type="ECO:0000313" key="1">
    <source>
        <dbReference type="EMBL" id="OGY17572.1"/>
    </source>
</evidence>
<dbReference type="InterPro" id="IPR052341">
    <property type="entry name" value="LOG_family_nucleotidases"/>
</dbReference>
<dbReference type="Gene3D" id="3.40.50.450">
    <property type="match status" value="1"/>
</dbReference>
<evidence type="ECO:0008006" key="3">
    <source>
        <dbReference type="Google" id="ProtNLM"/>
    </source>
</evidence>
<gene>
    <name evidence="1" type="ORF">A2784_05220</name>
</gene>
<dbReference type="EMBL" id="MHCH01000019">
    <property type="protein sequence ID" value="OGY17572.1"/>
    <property type="molecule type" value="Genomic_DNA"/>
</dbReference>
<sequence>MIKKVAFFGYADAKPKSKLYQEAWATAKLLAEHGYIIVNGGGPGVMDASTQGAIAGRGDTLAVTFDAKDAPGFEGRYSKNVVKREIKTKNYIERMFKLMENSDTFIIFQGGTGTLSEFATAWVLARLYYGHHKPFVLYGEFWKEIIKVLAKYMLMRGTEKTVFKVVDTPLAALEAIKQW</sequence>
<comment type="caution">
    <text evidence="1">The sequence shown here is derived from an EMBL/GenBank/DDBJ whole genome shotgun (WGS) entry which is preliminary data.</text>
</comment>
<dbReference type="STRING" id="1797589.A2784_05220"/>
<proteinExistence type="predicted"/>
<dbReference type="Proteomes" id="UP000177324">
    <property type="component" value="Unassembled WGS sequence"/>
</dbReference>